<dbReference type="Proteomes" id="UP001165085">
    <property type="component" value="Unassembled WGS sequence"/>
</dbReference>
<dbReference type="OrthoDB" id="48530at2759"/>
<dbReference type="InterPro" id="IPR025714">
    <property type="entry name" value="Methyltranfer_dom"/>
</dbReference>
<dbReference type="PANTHER" id="PTHR12176:SF80">
    <property type="entry name" value="EEF1A LYSINE METHYLTRANSFERASE 4"/>
    <property type="match status" value="1"/>
</dbReference>
<keyword evidence="3" id="KW-0808">Transferase</keyword>
<organism evidence="6 7">
    <name type="scientific">Triparma strigata</name>
    <dbReference type="NCBI Taxonomy" id="1606541"/>
    <lineage>
        <taxon>Eukaryota</taxon>
        <taxon>Sar</taxon>
        <taxon>Stramenopiles</taxon>
        <taxon>Ochrophyta</taxon>
        <taxon>Bolidophyceae</taxon>
        <taxon>Parmales</taxon>
        <taxon>Triparmaceae</taxon>
        <taxon>Triparma</taxon>
    </lineage>
</organism>
<dbReference type="AlphaFoldDB" id="A0A9W7AZT8"/>
<reference evidence="7" key="1">
    <citation type="journal article" date="2023" name="Commun. Biol.">
        <title>Genome analysis of Parmales, the sister group of diatoms, reveals the evolutionary specialization of diatoms from phago-mixotrophs to photoautotrophs.</title>
        <authorList>
            <person name="Ban H."/>
            <person name="Sato S."/>
            <person name="Yoshikawa S."/>
            <person name="Yamada K."/>
            <person name="Nakamura Y."/>
            <person name="Ichinomiya M."/>
            <person name="Sato N."/>
            <person name="Blanc-Mathieu R."/>
            <person name="Endo H."/>
            <person name="Kuwata A."/>
            <person name="Ogata H."/>
        </authorList>
    </citation>
    <scope>NUCLEOTIDE SEQUENCE [LARGE SCALE GENOMIC DNA]</scope>
    <source>
        <strain evidence="7">NIES 3701</strain>
    </source>
</reference>
<dbReference type="GO" id="GO:0032259">
    <property type="term" value="P:methylation"/>
    <property type="evidence" value="ECO:0007669"/>
    <property type="project" value="UniProtKB-KW"/>
</dbReference>
<dbReference type="Gene3D" id="3.40.50.150">
    <property type="entry name" value="Vaccinia Virus protein VP39"/>
    <property type="match status" value="1"/>
</dbReference>
<dbReference type="GO" id="GO:0008168">
    <property type="term" value="F:methyltransferase activity"/>
    <property type="evidence" value="ECO:0007669"/>
    <property type="project" value="UniProtKB-KW"/>
</dbReference>
<evidence type="ECO:0000313" key="7">
    <source>
        <dbReference type="Proteomes" id="UP001165085"/>
    </source>
</evidence>
<keyword evidence="2" id="KW-0489">Methyltransferase</keyword>
<protein>
    <recommendedName>
        <fullName evidence="5">Methyltransferase domain-containing protein</fullName>
    </recommendedName>
</protein>
<comment type="similarity">
    <text evidence="1">Belongs to the methyltransferase superfamily.</text>
</comment>
<dbReference type="SUPFAM" id="SSF53335">
    <property type="entry name" value="S-adenosyl-L-methionine-dependent methyltransferases"/>
    <property type="match status" value="1"/>
</dbReference>
<evidence type="ECO:0000256" key="1">
    <source>
        <dbReference type="ARBA" id="ARBA00008361"/>
    </source>
</evidence>
<dbReference type="InterPro" id="IPR051419">
    <property type="entry name" value="Lys/N-term_MeTrsfase_sf"/>
</dbReference>
<sequence length="232" mass="25782">MASSAIIFTTLIIISDATAFRPSAAPFSRQSRLLSSDFDFSSKQGWDDFYEDKESKSYEWHASVPHSSISSIVSPMKSDDQLLVLGCGTSSLSADLYDTLKPRKLTSLDYSLACITEMNNRYEDADRENLHFIQGDAKSLNEHFHLNQFTSIVDKGLIDAIMTSDDWDSSIAKILKGASSVLAPGGSYVLVSYNLSKSTKKYLNEMGYFHFTYDLEGSNDRVSISKGIKTTK</sequence>
<keyword evidence="4" id="KW-0732">Signal</keyword>
<feature type="chain" id="PRO_5040929479" description="Methyltransferase domain-containing protein" evidence="4">
    <location>
        <begin position="20"/>
        <end position="232"/>
    </location>
</feature>
<dbReference type="PANTHER" id="PTHR12176">
    <property type="entry name" value="SAM-DEPENDENT METHYLTRANSFERASE SUPERFAMILY PROTEIN"/>
    <property type="match status" value="1"/>
</dbReference>
<dbReference type="EMBL" id="BRXY01000254">
    <property type="protein sequence ID" value="GMH81086.1"/>
    <property type="molecule type" value="Genomic_DNA"/>
</dbReference>
<accession>A0A9W7AZT8</accession>
<evidence type="ECO:0000256" key="3">
    <source>
        <dbReference type="ARBA" id="ARBA00022679"/>
    </source>
</evidence>
<feature type="domain" description="Methyltransferase" evidence="5">
    <location>
        <begin position="78"/>
        <end position="196"/>
    </location>
</feature>
<keyword evidence="7" id="KW-1185">Reference proteome</keyword>
<name>A0A9W7AZT8_9STRA</name>
<feature type="signal peptide" evidence="4">
    <location>
        <begin position="1"/>
        <end position="19"/>
    </location>
</feature>
<dbReference type="Pfam" id="PF13847">
    <property type="entry name" value="Methyltransf_31"/>
    <property type="match status" value="1"/>
</dbReference>
<proteinExistence type="inferred from homology"/>
<evidence type="ECO:0000256" key="2">
    <source>
        <dbReference type="ARBA" id="ARBA00022603"/>
    </source>
</evidence>
<dbReference type="InterPro" id="IPR029063">
    <property type="entry name" value="SAM-dependent_MTases_sf"/>
</dbReference>
<evidence type="ECO:0000313" key="6">
    <source>
        <dbReference type="EMBL" id="GMH81086.1"/>
    </source>
</evidence>
<evidence type="ECO:0000259" key="5">
    <source>
        <dbReference type="Pfam" id="PF13847"/>
    </source>
</evidence>
<comment type="caution">
    <text evidence="6">The sequence shown here is derived from an EMBL/GenBank/DDBJ whole genome shotgun (WGS) entry which is preliminary data.</text>
</comment>
<evidence type="ECO:0000256" key="4">
    <source>
        <dbReference type="SAM" id="SignalP"/>
    </source>
</evidence>
<gene>
    <name evidence="6" type="ORF">TrST_g8663</name>
</gene>
<dbReference type="CDD" id="cd02440">
    <property type="entry name" value="AdoMet_MTases"/>
    <property type="match status" value="1"/>
</dbReference>